<dbReference type="PIRSF" id="PIRSF005673">
    <property type="entry name" value="Importin_alpha"/>
    <property type="match status" value="1"/>
</dbReference>
<keyword evidence="3" id="KW-0677">Repeat</keyword>
<keyword evidence="2 5" id="KW-0813">Transport</keyword>
<dbReference type="InterPro" id="IPR036975">
    <property type="entry name" value="Importin-a_IBB_sf"/>
</dbReference>
<dbReference type="PANTHER" id="PTHR23316">
    <property type="entry name" value="IMPORTIN ALPHA"/>
    <property type="match status" value="1"/>
</dbReference>
<dbReference type="GO" id="GO:0005634">
    <property type="term" value="C:nucleus"/>
    <property type="evidence" value="ECO:0007669"/>
    <property type="project" value="UniProtKB-ARBA"/>
</dbReference>
<dbReference type="InterPro" id="IPR011989">
    <property type="entry name" value="ARM-like"/>
</dbReference>
<evidence type="ECO:0000256" key="5">
    <source>
        <dbReference type="PIRNR" id="PIRNR005673"/>
    </source>
</evidence>
<dbReference type="PROSITE" id="PS50176">
    <property type="entry name" value="ARM_REPEAT"/>
    <property type="match status" value="3"/>
</dbReference>
<dbReference type="GO" id="GO:0006606">
    <property type="term" value="P:protein import into nucleus"/>
    <property type="evidence" value="ECO:0007669"/>
    <property type="project" value="InterPro"/>
</dbReference>
<dbReference type="InterPro" id="IPR016024">
    <property type="entry name" value="ARM-type_fold"/>
</dbReference>
<gene>
    <name evidence="9" type="ORF">GSLYS_00018020001</name>
</gene>
<protein>
    <recommendedName>
        <fullName evidence="5">Importin subunit alpha</fullName>
    </recommendedName>
</protein>
<accession>A0AAV2IEI3</accession>
<proteinExistence type="inferred from homology"/>
<dbReference type="GO" id="GO:0061608">
    <property type="term" value="F:nuclear import signal receptor activity"/>
    <property type="evidence" value="ECO:0007669"/>
    <property type="project" value="InterPro"/>
</dbReference>
<evidence type="ECO:0000256" key="4">
    <source>
        <dbReference type="ARBA" id="ARBA00022927"/>
    </source>
</evidence>
<dbReference type="Pfam" id="PF00514">
    <property type="entry name" value="Arm"/>
    <property type="match status" value="8"/>
</dbReference>
<dbReference type="SMART" id="SM00185">
    <property type="entry name" value="ARM"/>
    <property type="match status" value="8"/>
</dbReference>
<dbReference type="InterPro" id="IPR002652">
    <property type="entry name" value="Importin-a_IBB"/>
</dbReference>
<feature type="repeat" description="ARM" evidence="6">
    <location>
        <begin position="156"/>
        <end position="184"/>
    </location>
</feature>
<sequence length="530" mass="58391">MAENGTHNARLSAYKNKGKDIEDLRRRRVETSVEIRKQKKEETLLKRRNVDLSDDEPTSPLQEQNRQVAMTMSEIITSIKSLDAQTVLNATQAVRKLLSKEKNPPIDRVIEAGLVDVLVTFLDCNDKPSLQFEAAWALTNIASGTSEQTQAVVRAGAVPHFIRLLDAPSINLVEQCIWALGNIAGKVFIFIECDGAEMRDMVTANGIIEPLMRLVDMSAPPAFLRNLTWTFSNLCRNKNPPPKMKAIKACLPALASLIQHSDKEVLADTCWAFSYITDGANNQIQEVVDMQGVVPRLVELLGSVDAAVVTPALRTVGNIVTGDDSQTQVVIDTNVLQMMPGLLQHSKASIKKEACWMLSNITAGAVEQIQAVIEHNLIPLVIEVLCTADFKSQKEAAWTITNLTSGGTVEQISYVVQCGALKPLCELLASKDTKLLHVLLDGISNILQAADKVGQVEPICTMLEEMGGLDKIEQLQNHENQQVYKKAYDIIEKYFGEDGEDENLVPEGNAEANQYQFSTENISSTQGFTF</sequence>
<dbReference type="Proteomes" id="UP001497497">
    <property type="component" value="Unassembled WGS sequence"/>
</dbReference>
<evidence type="ECO:0000313" key="10">
    <source>
        <dbReference type="Proteomes" id="UP001497497"/>
    </source>
</evidence>
<evidence type="ECO:0000256" key="7">
    <source>
        <dbReference type="SAM" id="MobiDB-lite"/>
    </source>
</evidence>
<dbReference type="AlphaFoldDB" id="A0AAV2IEI3"/>
<name>A0AAV2IEI3_LYMST</name>
<dbReference type="SUPFAM" id="SSF48371">
    <property type="entry name" value="ARM repeat"/>
    <property type="match status" value="1"/>
</dbReference>
<reference evidence="9 10" key="1">
    <citation type="submission" date="2024-04" db="EMBL/GenBank/DDBJ databases">
        <authorList>
            <consortium name="Genoscope - CEA"/>
            <person name="William W."/>
        </authorList>
    </citation>
    <scope>NUCLEOTIDE SEQUENCE [LARGE SCALE GENOMIC DNA]</scope>
</reference>
<dbReference type="InterPro" id="IPR024931">
    <property type="entry name" value="Importin_alpha"/>
</dbReference>
<comment type="caution">
    <text evidence="9">The sequence shown here is derived from an EMBL/GenBank/DDBJ whole genome shotgun (WGS) entry which is preliminary data.</text>
</comment>
<dbReference type="Gene3D" id="1.20.5.690">
    <property type="entry name" value="Importin-alpha, importin-beta-binding domain"/>
    <property type="match status" value="1"/>
</dbReference>
<dbReference type="Pfam" id="PF16186">
    <property type="entry name" value="Arm_3"/>
    <property type="match status" value="1"/>
</dbReference>
<keyword evidence="4 5" id="KW-0653">Protein transport</keyword>
<dbReference type="EMBL" id="CAXITT010000626">
    <property type="protein sequence ID" value="CAL1544507.1"/>
    <property type="molecule type" value="Genomic_DNA"/>
</dbReference>
<feature type="domain" description="IBB" evidence="8">
    <location>
        <begin position="1"/>
        <end position="57"/>
    </location>
</feature>
<dbReference type="GO" id="GO:0005737">
    <property type="term" value="C:cytoplasm"/>
    <property type="evidence" value="ECO:0007669"/>
    <property type="project" value="InterPro"/>
</dbReference>
<evidence type="ECO:0000256" key="3">
    <source>
        <dbReference type="ARBA" id="ARBA00022737"/>
    </source>
</evidence>
<evidence type="ECO:0000259" key="8">
    <source>
        <dbReference type="PROSITE" id="PS51214"/>
    </source>
</evidence>
<dbReference type="FunFam" id="1.25.10.10:FF:000009">
    <property type="entry name" value="Importin subunit alpha"/>
    <property type="match status" value="1"/>
</dbReference>
<dbReference type="InterPro" id="IPR032413">
    <property type="entry name" value="Arm_3"/>
</dbReference>
<feature type="repeat" description="ARM" evidence="6">
    <location>
        <begin position="292"/>
        <end position="330"/>
    </location>
</feature>
<evidence type="ECO:0000256" key="1">
    <source>
        <dbReference type="ARBA" id="ARBA00010394"/>
    </source>
</evidence>
<feature type="region of interest" description="Disordered" evidence="7">
    <location>
        <begin position="46"/>
        <end position="65"/>
    </location>
</feature>
<feature type="repeat" description="ARM" evidence="6">
    <location>
        <begin position="113"/>
        <end position="156"/>
    </location>
</feature>
<evidence type="ECO:0000256" key="2">
    <source>
        <dbReference type="ARBA" id="ARBA00022448"/>
    </source>
</evidence>
<keyword evidence="10" id="KW-1185">Reference proteome</keyword>
<evidence type="ECO:0000256" key="6">
    <source>
        <dbReference type="PROSITE-ProRule" id="PRU00259"/>
    </source>
</evidence>
<dbReference type="Gene3D" id="1.25.10.10">
    <property type="entry name" value="Leucine-rich Repeat Variant"/>
    <property type="match status" value="1"/>
</dbReference>
<dbReference type="Pfam" id="PF01749">
    <property type="entry name" value="IBB"/>
    <property type="match status" value="1"/>
</dbReference>
<comment type="similarity">
    <text evidence="1 5">Belongs to the importin alpha family.</text>
</comment>
<evidence type="ECO:0000313" key="9">
    <source>
        <dbReference type="EMBL" id="CAL1544507.1"/>
    </source>
</evidence>
<dbReference type="PROSITE" id="PS51214">
    <property type="entry name" value="IBB"/>
    <property type="match status" value="1"/>
</dbReference>
<organism evidence="9 10">
    <name type="scientific">Lymnaea stagnalis</name>
    <name type="common">Great pond snail</name>
    <name type="synonym">Helix stagnalis</name>
    <dbReference type="NCBI Taxonomy" id="6523"/>
    <lineage>
        <taxon>Eukaryota</taxon>
        <taxon>Metazoa</taxon>
        <taxon>Spiralia</taxon>
        <taxon>Lophotrochozoa</taxon>
        <taxon>Mollusca</taxon>
        <taxon>Gastropoda</taxon>
        <taxon>Heterobranchia</taxon>
        <taxon>Euthyneura</taxon>
        <taxon>Panpulmonata</taxon>
        <taxon>Hygrophila</taxon>
        <taxon>Lymnaeoidea</taxon>
        <taxon>Lymnaeidae</taxon>
        <taxon>Lymnaea</taxon>
    </lineage>
</organism>
<dbReference type="InterPro" id="IPR000225">
    <property type="entry name" value="Armadillo"/>
</dbReference>